<keyword evidence="3" id="KW-1185">Reference proteome</keyword>
<reference evidence="2 3" key="2">
    <citation type="submission" date="2018-11" db="EMBL/GenBank/DDBJ databases">
        <authorList>
            <consortium name="Pathogen Informatics"/>
        </authorList>
    </citation>
    <scope>NUCLEOTIDE SEQUENCE [LARGE SCALE GENOMIC DNA]</scope>
</reference>
<dbReference type="EMBL" id="UZAE01002380">
    <property type="protein sequence ID" value="VDN99683.1"/>
    <property type="molecule type" value="Genomic_DNA"/>
</dbReference>
<protein>
    <submittedName>
        <fullName evidence="4">MATH domain-containing protein</fullName>
    </submittedName>
</protein>
<dbReference type="Proteomes" id="UP000278807">
    <property type="component" value="Unassembled WGS sequence"/>
</dbReference>
<evidence type="ECO:0000256" key="1">
    <source>
        <dbReference type="SAM" id="MobiDB-lite"/>
    </source>
</evidence>
<feature type="compositionally biased region" description="Acidic residues" evidence="1">
    <location>
        <begin position="23"/>
        <end position="34"/>
    </location>
</feature>
<sequence>MMKASIAHGGSRRKTHDTFSPEGTDDTECDESSNESELIGETSDVDNNENEIKAIDSPAVQSVWFSVISNERKFSFSGKKELSIAPNPFHEGKIWPIVVCSLFLTEANIELIVRETDDYADYLRA</sequence>
<evidence type="ECO:0000313" key="2">
    <source>
        <dbReference type="EMBL" id="VDN99683.1"/>
    </source>
</evidence>
<reference evidence="4" key="1">
    <citation type="submission" date="2017-02" db="UniProtKB">
        <authorList>
            <consortium name="WormBaseParasite"/>
        </authorList>
    </citation>
    <scope>IDENTIFICATION</scope>
</reference>
<feature type="region of interest" description="Disordered" evidence="1">
    <location>
        <begin position="1"/>
        <end position="48"/>
    </location>
</feature>
<gene>
    <name evidence="2" type="ORF">HNAJ_LOCUS3824</name>
</gene>
<name>A0A0R3T9T7_RODNA</name>
<organism evidence="4">
    <name type="scientific">Rodentolepis nana</name>
    <name type="common">Dwarf tapeworm</name>
    <name type="synonym">Hymenolepis nana</name>
    <dbReference type="NCBI Taxonomy" id="102285"/>
    <lineage>
        <taxon>Eukaryota</taxon>
        <taxon>Metazoa</taxon>
        <taxon>Spiralia</taxon>
        <taxon>Lophotrochozoa</taxon>
        <taxon>Platyhelminthes</taxon>
        <taxon>Cestoda</taxon>
        <taxon>Eucestoda</taxon>
        <taxon>Cyclophyllidea</taxon>
        <taxon>Hymenolepididae</taxon>
        <taxon>Rodentolepis</taxon>
    </lineage>
</organism>
<dbReference type="AlphaFoldDB" id="A0A0R3T9T7"/>
<dbReference type="WBParaSite" id="HNAJ_0000382601-mRNA-1">
    <property type="protein sequence ID" value="HNAJ_0000382601-mRNA-1"/>
    <property type="gene ID" value="HNAJ_0000382601"/>
</dbReference>
<accession>A0A0R3T9T7</accession>
<proteinExistence type="predicted"/>
<evidence type="ECO:0000313" key="4">
    <source>
        <dbReference type="WBParaSite" id="HNAJ_0000382601-mRNA-1"/>
    </source>
</evidence>
<evidence type="ECO:0000313" key="3">
    <source>
        <dbReference type="Proteomes" id="UP000278807"/>
    </source>
</evidence>